<name>A0ABS2SZJ0_9BACI</name>
<organism evidence="1 2">
    <name type="scientific">Shouchella xiaoxiensis</name>
    <dbReference type="NCBI Taxonomy" id="766895"/>
    <lineage>
        <taxon>Bacteria</taxon>
        <taxon>Bacillati</taxon>
        <taxon>Bacillota</taxon>
        <taxon>Bacilli</taxon>
        <taxon>Bacillales</taxon>
        <taxon>Bacillaceae</taxon>
        <taxon>Shouchella</taxon>
    </lineage>
</organism>
<comment type="caution">
    <text evidence="1">The sequence shown here is derived from an EMBL/GenBank/DDBJ whole genome shotgun (WGS) entry which is preliminary data.</text>
</comment>
<dbReference type="RefSeq" id="WP_204468804.1">
    <property type="nucleotide sequence ID" value="NZ_JAFBCV010000019.1"/>
</dbReference>
<dbReference type="EMBL" id="JAFBCV010000019">
    <property type="protein sequence ID" value="MBM7840937.1"/>
    <property type="molecule type" value="Genomic_DNA"/>
</dbReference>
<evidence type="ECO:0000313" key="2">
    <source>
        <dbReference type="Proteomes" id="UP001179280"/>
    </source>
</evidence>
<evidence type="ECO:0000313" key="1">
    <source>
        <dbReference type="EMBL" id="MBM7840937.1"/>
    </source>
</evidence>
<protein>
    <submittedName>
        <fullName evidence="1">Uncharacterized protein</fullName>
    </submittedName>
</protein>
<sequence length="154" mass="16934">MEVGNSGVFTSLILDALDGGAADPLGNVSVSSTYGYTDQALGACDQRPLLKANLSKLTALRKCLPKIKLSDLDTLLLFQTPFDHYYLDSSYEHSCENANDENVLILKSLQRCCSAGLVKPEGEDHMYYAAINNKSCVLTPVGRHYWSLRKSNKI</sequence>
<gene>
    <name evidence="1" type="ORF">JOC54_004231</name>
</gene>
<proteinExistence type="predicted"/>
<keyword evidence="2" id="KW-1185">Reference proteome</keyword>
<accession>A0ABS2SZJ0</accession>
<dbReference type="Proteomes" id="UP001179280">
    <property type="component" value="Unassembled WGS sequence"/>
</dbReference>
<reference evidence="1" key="1">
    <citation type="submission" date="2021-01" db="EMBL/GenBank/DDBJ databases">
        <title>Genomic Encyclopedia of Type Strains, Phase IV (KMG-IV): sequencing the most valuable type-strain genomes for metagenomic binning, comparative biology and taxonomic classification.</title>
        <authorList>
            <person name="Goeker M."/>
        </authorList>
    </citation>
    <scope>NUCLEOTIDE SEQUENCE</scope>
    <source>
        <strain evidence="1">DSM 21943</strain>
    </source>
</reference>